<sequence>MAKYTGPKCRLCRREGEKLFLKGEKCLTGKCPIENRLFPPGQHGQSRRARARLSDYALQLREKQKVRRIYGVFEKQFRLYYKEADRRKGSTGENLLQMLESRLDNVVCRMGFAASRSESRQLVRHNGIVVNGRKVNIPSYQLCSGDVVAVAGKASKQLRVQVAMDMAQQRGIPDWLDVDAKRFEGIFKAKPERSDLPAEINEHLVVELYSK</sequence>
<keyword evidence="2 7" id="KW-0699">rRNA-binding</keyword>
<dbReference type="InterPro" id="IPR001912">
    <property type="entry name" value="Ribosomal_uS4_N"/>
</dbReference>
<dbReference type="GO" id="GO:0006412">
    <property type="term" value="P:translation"/>
    <property type="evidence" value="ECO:0007669"/>
    <property type="project" value="UniProtKB-UniRule"/>
</dbReference>
<evidence type="ECO:0000256" key="4">
    <source>
        <dbReference type="ARBA" id="ARBA00022980"/>
    </source>
</evidence>
<dbReference type="Pfam" id="PF00163">
    <property type="entry name" value="Ribosomal_S4"/>
    <property type="match status" value="1"/>
</dbReference>
<dbReference type="Gene3D" id="3.10.290.10">
    <property type="entry name" value="RNA-binding S4 domain"/>
    <property type="match status" value="1"/>
</dbReference>
<name>A0A450SXL0_9GAMM</name>
<keyword evidence="4 7" id="KW-0689">Ribosomal protein</keyword>
<dbReference type="PANTHER" id="PTHR11831:SF4">
    <property type="entry name" value="SMALL RIBOSOMAL SUBUNIT PROTEIN US4M"/>
    <property type="match status" value="1"/>
</dbReference>
<dbReference type="GO" id="GO:0042274">
    <property type="term" value="P:ribosomal small subunit biogenesis"/>
    <property type="evidence" value="ECO:0007669"/>
    <property type="project" value="TreeGrafter"/>
</dbReference>
<evidence type="ECO:0000313" key="10">
    <source>
        <dbReference type="EMBL" id="VFJ58753.1"/>
    </source>
</evidence>
<organism evidence="10">
    <name type="scientific">Candidatus Kentrum sp. FW</name>
    <dbReference type="NCBI Taxonomy" id="2126338"/>
    <lineage>
        <taxon>Bacteria</taxon>
        <taxon>Pseudomonadati</taxon>
        <taxon>Pseudomonadota</taxon>
        <taxon>Gammaproteobacteria</taxon>
        <taxon>Candidatus Kentrum</taxon>
    </lineage>
</organism>
<dbReference type="NCBIfam" id="TIGR01017">
    <property type="entry name" value="rpsD_bact"/>
    <property type="match status" value="1"/>
</dbReference>
<dbReference type="GO" id="GO:0019843">
    <property type="term" value="F:rRNA binding"/>
    <property type="evidence" value="ECO:0007669"/>
    <property type="project" value="UniProtKB-UniRule"/>
</dbReference>
<keyword evidence="3 7" id="KW-0694">RNA-binding</keyword>
<gene>
    <name evidence="7" type="primary">rpsD</name>
    <name evidence="10" type="ORF">BECKFW1821A_GA0114235_108518</name>
    <name evidence="11" type="ORF">BECKFW1821B_GA0114236_108019</name>
</gene>
<feature type="domain" description="RNA-binding S4" evidence="8">
    <location>
        <begin position="101"/>
        <end position="163"/>
    </location>
</feature>
<dbReference type="PANTHER" id="PTHR11831">
    <property type="entry name" value="30S 40S RIBOSOMAL PROTEIN"/>
    <property type="match status" value="1"/>
</dbReference>
<dbReference type="AlphaFoldDB" id="A0A450SXL0"/>
<evidence type="ECO:0000256" key="1">
    <source>
        <dbReference type="ARBA" id="ARBA00007465"/>
    </source>
</evidence>
<comment type="function">
    <text evidence="7">With S5 and S12 plays an important role in translational accuracy.</text>
</comment>
<evidence type="ECO:0000256" key="7">
    <source>
        <dbReference type="HAMAP-Rule" id="MF_01306"/>
    </source>
</evidence>
<feature type="domain" description="Small ribosomal subunit protein uS4 N-terminal" evidence="9">
    <location>
        <begin position="3"/>
        <end position="100"/>
    </location>
</feature>
<dbReference type="InterPro" id="IPR036986">
    <property type="entry name" value="S4_RNA-bd_sf"/>
</dbReference>
<proteinExistence type="inferred from homology"/>
<dbReference type="GO" id="GO:0015935">
    <property type="term" value="C:small ribosomal subunit"/>
    <property type="evidence" value="ECO:0007669"/>
    <property type="project" value="InterPro"/>
</dbReference>
<dbReference type="CDD" id="cd00165">
    <property type="entry name" value="S4"/>
    <property type="match status" value="1"/>
</dbReference>
<dbReference type="GO" id="GO:0003735">
    <property type="term" value="F:structural constituent of ribosome"/>
    <property type="evidence" value="ECO:0007669"/>
    <property type="project" value="InterPro"/>
</dbReference>
<dbReference type="InterPro" id="IPR022801">
    <property type="entry name" value="Ribosomal_uS4"/>
</dbReference>
<evidence type="ECO:0000256" key="3">
    <source>
        <dbReference type="ARBA" id="ARBA00022884"/>
    </source>
</evidence>
<evidence type="ECO:0000256" key="2">
    <source>
        <dbReference type="ARBA" id="ARBA00022730"/>
    </source>
</evidence>
<dbReference type="EMBL" id="CAADFD010000080">
    <property type="protein sequence ID" value="VFJ63202.1"/>
    <property type="molecule type" value="Genomic_DNA"/>
</dbReference>
<dbReference type="InterPro" id="IPR005709">
    <property type="entry name" value="Ribosomal_uS4_bac-type"/>
</dbReference>
<dbReference type="NCBIfam" id="NF003717">
    <property type="entry name" value="PRK05327.1"/>
    <property type="match status" value="1"/>
</dbReference>
<dbReference type="EMBL" id="CAADEW010000085">
    <property type="protein sequence ID" value="VFJ58753.1"/>
    <property type="molecule type" value="Genomic_DNA"/>
</dbReference>
<comment type="similarity">
    <text evidence="1 7">Belongs to the universal ribosomal protein uS4 family.</text>
</comment>
<dbReference type="InterPro" id="IPR002942">
    <property type="entry name" value="S4_RNA-bd"/>
</dbReference>
<evidence type="ECO:0000259" key="9">
    <source>
        <dbReference type="SMART" id="SM01390"/>
    </source>
</evidence>
<keyword evidence="5 7" id="KW-0687">Ribonucleoprotein</keyword>
<dbReference type="Pfam" id="PF01479">
    <property type="entry name" value="S4"/>
    <property type="match status" value="1"/>
</dbReference>
<evidence type="ECO:0000313" key="11">
    <source>
        <dbReference type="EMBL" id="VFJ63202.1"/>
    </source>
</evidence>
<dbReference type="HAMAP" id="MF_01306_B">
    <property type="entry name" value="Ribosomal_uS4_B"/>
    <property type="match status" value="1"/>
</dbReference>
<dbReference type="SUPFAM" id="SSF55174">
    <property type="entry name" value="Alpha-L RNA-binding motif"/>
    <property type="match status" value="1"/>
</dbReference>
<comment type="function">
    <text evidence="7">One of the primary rRNA binding proteins, it binds directly to 16S rRNA where it nucleates assembly of the body of the 30S subunit.</text>
</comment>
<dbReference type="FunFam" id="3.10.290.10:FF:000001">
    <property type="entry name" value="30S ribosomal protein S4"/>
    <property type="match status" value="1"/>
</dbReference>
<dbReference type="SMART" id="SM00363">
    <property type="entry name" value="S4"/>
    <property type="match status" value="1"/>
</dbReference>
<comment type="subunit">
    <text evidence="7">Part of the 30S ribosomal subunit. Contacts protein S5. The interaction surface between S4 and S5 is involved in control of translational fidelity.</text>
</comment>
<reference evidence="10" key="1">
    <citation type="submission" date="2019-02" db="EMBL/GenBank/DDBJ databases">
        <authorList>
            <person name="Gruber-Vodicka R. H."/>
            <person name="Seah K. B. B."/>
        </authorList>
    </citation>
    <scope>NUCLEOTIDE SEQUENCE</scope>
    <source>
        <strain evidence="11">BECK_BZ106</strain>
        <strain evidence="10">BECK_BZ15</strain>
    </source>
</reference>
<evidence type="ECO:0000259" key="8">
    <source>
        <dbReference type="SMART" id="SM00363"/>
    </source>
</evidence>
<evidence type="ECO:0000256" key="5">
    <source>
        <dbReference type="ARBA" id="ARBA00023274"/>
    </source>
</evidence>
<dbReference type="FunFam" id="1.10.1050.10:FF:000001">
    <property type="entry name" value="30S ribosomal protein S4"/>
    <property type="match status" value="1"/>
</dbReference>
<dbReference type="PROSITE" id="PS50889">
    <property type="entry name" value="S4"/>
    <property type="match status" value="1"/>
</dbReference>
<dbReference type="SMART" id="SM01390">
    <property type="entry name" value="Ribosomal_S4"/>
    <property type="match status" value="1"/>
</dbReference>
<dbReference type="Gene3D" id="1.10.1050.10">
    <property type="entry name" value="Ribosomal Protein S4 Delta 41, Chain A, domain 1"/>
    <property type="match status" value="1"/>
</dbReference>
<protein>
    <recommendedName>
        <fullName evidence="6 7">Small ribosomal subunit protein uS4</fullName>
    </recommendedName>
</protein>
<accession>A0A450SXL0</accession>
<evidence type="ECO:0000256" key="6">
    <source>
        <dbReference type="ARBA" id="ARBA00035254"/>
    </source>
</evidence>